<feature type="transmembrane region" description="Helical" evidence="7">
    <location>
        <begin position="70"/>
        <end position="91"/>
    </location>
</feature>
<evidence type="ECO:0000313" key="9">
    <source>
        <dbReference type="EMBL" id="MDQ1023284.1"/>
    </source>
</evidence>
<comment type="subcellular location">
    <subcellularLocation>
        <location evidence="1">Cell membrane</location>
        <topology evidence="1">Multi-pass membrane protein</topology>
    </subcellularLocation>
</comment>
<keyword evidence="4 7" id="KW-0812">Transmembrane</keyword>
<dbReference type="Gene3D" id="1.20.1250.20">
    <property type="entry name" value="MFS general substrate transporter like domains"/>
    <property type="match status" value="1"/>
</dbReference>
<dbReference type="PROSITE" id="PS50850">
    <property type="entry name" value="MFS"/>
    <property type="match status" value="1"/>
</dbReference>
<feature type="transmembrane region" description="Helical" evidence="7">
    <location>
        <begin position="426"/>
        <end position="447"/>
    </location>
</feature>
<gene>
    <name evidence="9" type="ORF">QF035_000866</name>
</gene>
<feature type="transmembrane region" description="Helical" evidence="7">
    <location>
        <begin position="135"/>
        <end position="158"/>
    </location>
</feature>
<sequence length="455" mass="46802">MQPGRQKTTDRPSTALRRMTTRAIEPEWGRSWASATFPYGGASGTPRGCPAGRGITVGGMDGDLRGWRQCLLSGAVFAVCMAGTTLPTPLYSLYQEKFGFSELTVTVVYAVYAFGVIAMLLLTGNVSDAVGRRPVLLWGLGFAAASAVCFLCATGLGWLYVGRLFSGLSAGLFTGAATVYVIELAPDGGASRATFVATAANMGGLGCGPLLAGILAQYAPWPLYLPFVVHLALVTGSAAVLLWLPEAVRERRPLSTVRPQRPGVPPQVRKVFGPAAVASFVGFALFGVFTSVSPAFLAESLDVDNHAVSGLVVALAFFSSTAGQLVVGRVGLERSLPLGCAGLLAGLALLAGALHWDLLSLVVLSAIVGGVGQGLAFRGALSAVAQASPTDRRASVISTLFVVAYAGISVPVIGVGVLTGPIGLEGAGLVFIACMAVLVSTAGVYLLRRPVRTSA</sequence>
<feature type="transmembrane region" description="Helical" evidence="7">
    <location>
        <begin position="194"/>
        <end position="218"/>
    </location>
</feature>
<dbReference type="Proteomes" id="UP001230328">
    <property type="component" value="Unassembled WGS sequence"/>
</dbReference>
<keyword evidence="5 7" id="KW-1133">Transmembrane helix</keyword>
<evidence type="ECO:0000259" key="8">
    <source>
        <dbReference type="PROSITE" id="PS50850"/>
    </source>
</evidence>
<proteinExistence type="predicted"/>
<protein>
    <submittedName>
        <fullName evidence="9">MFS family permease</fullName>
    </submittedName>
</protein>
<dbReference type="PANTHER" id="PTHR23517:SF13">
    <property type="entry name" value="MAJOR FACILITATOR SUPERFAMILY MFS_1"/>
    <property type="match status" value="1"/>
</dbReference>
<keyword evidence="6 7" id="KW-0472">Membrane</keyword>
<dbReference type="InterPro" id="IPR050171">
    <property type="entry name" value="MFS_Transporters"/>
</dbReference>
<dbReference type="InterPro" id="IPR036259">
    <property type="entry name" value="MFS_trans_sf"/>
</dbReference>
<feature type="transmembrane region" description="Helical" evidence="7">
    <location>
        <begin position="224"/>
        <end position="244"/>
    </location>
</feature>
<keyword evidence="10" id="KW-1185">Reference proteome</keyword>
<evidence type="ECO:0000256" key="1">
    <source>
        <dbReference type="ARBA" id="ARBA00004651"/>
    </source>
</evidence>
<evidence type="ECO:0000256" key="5">
    <source>
        <dbReference type="ARBA" id="ARBA00022989"/>
    </source>
</evidence>
<evidence type="ECO:0000256" key="4">
    <source>
        <dbReference type="ARBA" id="ARBA00022692"/>
    </source>
</evidence>
<feature type="transmembrane region" description="Helical" evidence="7">
    <location>
        <begin position="362"/>
        <end position="384"/>
    </location>
</feature>
<feature type="transmembrane region" description="Helical" evidence="7">
    <location>
        <begin position="336"/>
        <end position="356"/>
    </location>
</feature>
<dbReference type="InterPro" id="IPR011701">
    <property type="entry name" value="MFS"/>
</dbReference>
<evidence type="ECO:0000256" key="6">
    <source>
        <dbReference type="ARBA" id="ARBA00023136"/>
    </source>
</evidence>
<dbReference type="PROSITE" id="PS00216">
    <property type="entry name" value="SUGAR_TRANSPORT_1"/>
    <property type="match status" value="1"/>
</dbReference>
<feature type="transmembrane region" description="Helical" evidence="7">
    <location>
        <begin position="308"/>
        <end position="327"/>
    </location>
</feature>
<dbReference type="InterPro" id="IPR020846">
    <property type="entry name" value="MFS_dom"/>
</dbReference>
<keyword evidence="2" id="KW-0813">Transport</keyword>
<dbReference type="SUPFAM" id="SSF103473">
    <property type="entry name" value="MFS general substrate transporter"/>
    <property type="match status" value="1"/>
</dbReference>
<name>A0ABU0SI98_9ACTN</name>
<evidence type="ECO:0000313" key="10">
    <source>
        <dbReference type="Proteomes" id="UP001230328"/>
    </source>
</evidence>
<evidence type="ECO:0000256" key="2">
    <source>
        <dbReference type="ARBA" id="ARBA00022448"/>
    </source>
</evidence>
<reference evidence="9 10" key="1">
    <citation type="submission" date="2023-07" db="EMBL/GenBank/DDBJ databases">
        <title>Comparative genomics of wheat-associated soil bacteria to identify genetic determinants of phenazine resistance.</title>
        <authorList>
            <person name="Mouncey N."/>
        </authorList>
    </citation>
    <scope>NUCLEOTIDE SEQUENCE [LARGE SCALE GENOMIC DNA]</scope>
    <source>
        <strain evidence="9 10">V2I4</strain>
    </source>
</reference>
<dbReference type="InterPro" id="IPR005829">
    <property type="entry name" value="Sugar_transporter_CS"/>
</dbReference>
<evidence type="ECO:0000256" key="7">
    <source>
        <dbReference type="SAM" id="Phobius"/>
    </source>
</evidence>
<dbReference type="PANTHER" id="PTHR23517">
    <property type="entry name" value="RESISTANCE PROTEIN MDTM, PUTATIVE-RELATED-RELATED"/>
    <property type="match status" value="1"/>
</dbReference>
<accession>A0ABU0SI98</accession>
<dbReference type="Pfam" id="PF07690">
    <property type="entry name" value="MFS_1"/>
    <property type="match status" value="1"/>
</dbReference>
<organism evidence="9 10">
    <name type="scientific">Streptomyces umbrinus</name>
    <dbReference type="NCBI Taxonomy" id="67370"/>
    <lineage>
        <taxon>Bacteria</taxon>
        <taxon>Bacillati</taxon>
        <taxon>Actinomycetota</taxon>
        <taxon>Actinomycetes</taxon>
        <taxon>Kitasatosporales</taxon>
        <taxon>Streptomycetaceae</taxon>
        <taxon>Streptomyces</taxon>
        <taxon>Streptomyces phaeochromogenes group</taxon>
    </lineage>
</organism>
<dbReference type="EMBL" id="JAUSZI010000002">
    <property type="protein sequence ID" value="MDQ1023284.1"/>
    <property type="molecule type" value="Genomic_DNA"/>
</dbReference>
<keyword evidence="3" id="KW-1003">Cell membrane</keyword>
<feature type="domain" description="Major facilitator superfamily (MFS) profile" evidence="8">
    <location>
        <begin position="68"/>
        <end position="452"/>
    </location>
</feature>
<evidence type="ECO:0000256" key="3">
    <source>
        <dbReference type="ARBA" id="ARBA00022475"/>
    </source>
</evidence>
<feature type="transmembrane region" description="Helical" evidence="7">
    <location>
        <begin position="103"/>
        <end position="123"/>
    </location>
</feature>
<comment type="caution">
    <text evidence="9">The sequence shown here is derived from an EMBL/GenBank/DDBJ whole genome shotgun (WGS) entry which is preliminary data.</text>
</comment>
<feature type="transmembrane region" description="Helical" evidence="7">
    <location>
        <begin position="396"/>
        <end position="420"/>
    </location>
</feature>
<feature type="transmembrane region" description="Helical" evidence="7">
    <location>
        <begin position="164"/>
        <end position="182"/>
    </location>
</feature>
<feature type="transmembrane region" description="Helical" evidence="7">
    <location>
        <begin position="271"/>
        <end position="296"/>
    </location>
</feature>